<organism evidence="1">
    <name type="scientific">Flavobacterium sp. CFS9</name>
    <dbReference type="NCBI Taxonomy" id="3143118"/>
    <lineage>
        <taxon>Bacteria</taxon>
        <taxon>Pseudomonadati</taxon>
        <taxon>Bacteroidota</taxon>
        <taxon>Flavobacteriia</taxon>
        <taxon>Flavobacteriales</taxon>
        <taxon>Flavobacteriaceae</taxon>
        <taxon>Flavobacterium</taxon>
    </lineage>
</organism>
<dbReference type="EMBL" id="AP031573">
    <property type="protein sequence ID" value="BFM45034.1"/>
    <property type="molecule type" value="Genomic_DNA"/>
</dbReference>
<accession>A0AAT9H6A5</accession>
<dbReference type="AlphaFoldDB" id="A0AAT9H6A5"/>
<reference evidence="1" key="1">
    <citation type="submission" date="2024-05" db="EMBL/GenBank/DDBJ databases">
        <title>Whole-Genome Sequence of CFS9, a Potential Fish Probiotic Isolated from the Body Surface of Silurus asotus.</title>
        <authorList>
            <person name="Kojima M."/>
            <person name="Tobioka K."/>
            <person name="Yokota K."/>
            <person name="Nakatani H."/>
            <person name="Hori K."/>
            <person name="Tamaru Y."/>
            <person name="Okazaki F."/>
        </authorList>
    </citation>
    <scope>NUCLEOTIDE SEQUENCE</scope>
    <source>
        <strain evidence="1">CFS9</strain>
    </source>
</reference>
<name>A0AAT9H6A5_9FLAO</name>
<protein>
    <submittedName>
        <fullName evidence="1">Uncharacterized protein</fullName>
    </submittedName>
</protein>
<gene>
    <name evidence="1" type="ORF">CFS9_36750</name>
</gene>
<proteinExistence type="predicted"/>
<evidence type="ECO:0000313" key="1">
    <source>
        <dbReference type="EMBL" id="BFM45034.1"/>
    </source>
</evidence>
<sequence length="84" mass="9803">MRYRFVKQVFILGVKGQLFLNLYPLIKAGIKVFDAAFIGLLRDEKHGDLYATVILTELSIELFCTDGYLFYVQIRFLFESIVLF</sequence>